<protein>
    <submittedName>
        <fullName evidence="1">Uncharacterized protein</fullName>
    </submittedName>
</protein>
<dbReference type="RefSeq" id="WP_346075658.1">
    <property type="nucleotide sequence ID" value="NZ_BAAARB010000005.1"/>
</dbReference>
<accession>A0ABN3HCV6</accession>
<reference evidence="1 2" key="1">
    <citation type="journal article" date="2019" name="Int. J. Syst. Evol. Microbiol.">
        <title>The Global Catalogue of Microorganisms (GCM) 10K type strain sequencing project: providing services to taxonomists for standard genome sequencing and annotation.</title>
        <authorList>
            <consortium name="The Broad Institute Genomics Platform"/>
            <consortium name="The Broad Institute Genome Sequencing Center for Infectious Disease"/>
            <person name="Wu L."/>
            <person name="Ma J."/>
        </authorList>
    </citation>
    <scope>NUCLEOTIDE SEQUENCE [LARGE SCALE GENOMIC DNA]</scope>
    <source>
        <strain evidence="1 2">JCM 16227</strain>
    </source>
</reference>
<gene>
    <name evidence="1" type="ORF">GCM10009855_14470</name>
</gene>
<proteinExistence type="predicted"/>
<comment type="caution">
    <text evidence="1">The sequence shown here is derived from an EMBL/GenBank/DDBJ whole genome shotgun (WGS) entry which is preliminary data.</text>
</comment>
<name>A0ABN3HCV6_9ACTN</name>
<evidence type="ECO:0000313" key="2">
    <source>
        <dbReference type="Proteomes" id="UP001501170"/>
    </source>
</evidence>
<keyword evidence="2" id="KW-1185">Reference proteome</keyword>
<organism evidence="1 2">
    <name type="scientific">Gordonia cholesterolivorans</name>
    <dbReference type="NCBI Taxonomy" id="559625"/>
    <lineage>
        <taxon>Bacteria</taxon>
        <taxon>Bacillati</taxon>
        <taxon>Actinomycetota</taxon>
        <taxon>Actinomycetes</taxon>
        <taxon>Mycobacteriales</taxon>
        <taxon>Gordoniaceae</taxon>
        <taxon>Gordonia</taxon>
    </lineage>
</organism>
<sequence>MSAPTYDTRCFDAASGRELYTEAGFGPHGRVVRLIETAADGQTLITAQMTAQDARTLAQQLLHYAHVITDATTQGERR</sequence>
<dbReference type="EMBL" id="BAAARB010000005">
    <property type="protein sequence ID" value="GAA2376258.1"/>
    <property type="molecule type" value="Genomic_DNA"/>
</dbReference>
<dbReference type="Proteomes" id="UP001501170">
    <property type="component" value="Unassembled WGS sequence"/>
</dbReference>
<evidence type="ECO:0000313" key="1">
    <source>
        <dbReference type="EMBL" id="GAA2376258.1"/>
    </source>
</evidence>